<dbReference type="Gene3D" id="3.40.50.1820">
    <property type="entry name" value="alpha/beta hydrolase"/>
    <property type="match status" value="1"/>
</dbReference>
<accession>A0A507DYJ9</accession>
<sequence>MATSNSKNKDNNLPDLFAQTFATAIAAVEPAPTPASSSPPTPSLKHAAALAWLAQNNSPAPNHHHHHHHDHLPVDPRRLPTLIDALLTPPLAKPQNLADLITTHMATVPQTVETIANSDPVVAVSDAVLSGAHAVGDTVGAGVSVVADGVKSVLPFDVDMFSDIAALLVGVLSRNAREIPPLDMGELLLCIGMYCHYQLQKRLDEDLSHKQSEIFKRTPRVKEPEPYERFTYCISFAEAAYEYSPEAVLQKCTKIDSVHSIIDAKYESDEDCPAFFLALDKENWKIVVAIRGTASLHDAIVDLKMDCEPFLGGYAHQGMAHLSHKLLERILPNLTALQRIHPNFDLIITGHSLGAGIASLLTLMLASEPHKNTFPRVRGVCFATPACCTEDLMELAEKYVDSLVLGYDVVPALSEKSLIWLLRELQKFSKTNKHRKLLSEAWNQQLQSVHDALEANPRTKFVVDAWESNVAVNVRNSVGTVATVAVDTIATVSTTAQETAIQVVEAAGDAVVSLHESGYLPAEPTFLYRSRVALFQWLAGLRDDIRETSTMITLGVALTSRMVMRRNTMRFTLFSVSAGVLSQVGYMRWKRYTAQKLELDLAEREHKNPTDRRVESPQQSPKEGGPSHEHLEDLSAATGRSSGCPGDGSAPTTEGELKDLLTPATLYYLHDWAIATPGHTTPNNDPQIETGDVAAAVNEAMHAEDMTMETLTTAMVASDGQELDAETNTNDKSTLAPDQPPPPSPPPPPFINKHVLVRSLPKSFTEITMNVRMIDDHLLSSYRKALDNIVWEHDDESSSSESESCMENEREPCD</sequence>
<dbReference type="GO" id="GO:0006629">
    <property type="term" value="P:lipid metabolic process"/>
    <property type="evidence" value="ECO:0007669"/>
    <property type="project" value="InterPro"/>
</dbReference>
<feature type="region of interest" description="Disordered" evidence="1">
    <location>
        <begin position="636"/>
        <end position="655"/>
    </location>
</feature>
<dbReference type="InterPro" id="IPR029058">
    <property type="entry name" value="AB_hydrolase_fold"/>
</dbReference>
<evidence type="ECO:0000259" key="2">
    <source>
        <dbReference type="Pfam" id="PF01764"/>
    </source>
</evidence>
<organism evidence="3 4">
    <name type="scientific">Powellomyces hirtus</name>
    <dbReference type="NCBI Taxonomy" id="109895"/>
    <lineage>
        <taxon>Eukaryota</taxon>
        <taxon>Fungi</taxon>
        <taxon>Fungi incertae sedis</taxon>
        <taxon>Chytridiomycota</taxon>
        <taxon>Chytridiomycota incertae sedis</taxon>
        <taxon>Chytridiomycetes</taxon>
        <taxon>Spizellomycetales</taxon>
        <taxon>Powellomycetaceae</taxon>
        <taxon>Powellomyces</taxon>
    </lineage>
</organism>
<protein>
    <recommendedName>
        <fullName evidence="2">Fungal lipase-type domain-containing protein</fullName>
    </recommendedName>
</protein>
<feature type="region of interest" description="Disordered" evidence="1">
    <location>
        <begin position="603"/>
        <end position="630"/>
    </location>
</feature>
<feature type="region of interest" description="Disordered" evidence="1">
    <location>
        <begin position="794"/>
        <end position="814"/>
    </location>
</feature>
<name>A0A507DYJ9_9FUNG</name>
<dbReference type="SUPFAM" id="SSF53474">
    <property type="entry name" value="alpha/beta-Hydrolases"/>
    <property type="match status" value="1"/>
</dbReference>
<dbReference type="Pfam" id="PF01764">
    <property type="entry name" value="Lipase_3"/>
    <property type="match status" value="1"/>
</dbReference>
<evidence type="ECO:0000313" key="3">
    <source>
        <dbReference type="EMBL" id="TPX56879.1"/>
    </source>
</evidence>
<dbReference type="InterPro" id="IPR002921">
    <property type="entry name" value="Fungal_lipase-type"/>
</dbReference>
<feature type="compositionally biased region" description="Pro residues" evidence="1">
    <location>
        <begin position="738"/>
        <end position="750"/>
    </location>
</feature>
<dbReference type="AlphaFoldDB" id="A0A507DYJ9"/>
<proteinExistence type="predicted"/>
<feature type="region of interest" description="Disordered" evidence="1">
    <location>
        <begin position="722"/>
        <end position="750"/>
    </location>
</feature>
<feature type="domain" description="Fungal lipase-type" evidence="2">
    <location>
        <begin position="287"/>
        <end position="414"/>
    </location>
</feature>
<dbReference type="EMBL" id="QEAQ01000063">
    <property type="protein sequence ID" value="TPX56879.1"/>
    <property type="molecule type" value="Genomic_DNA"/>
</dbReference>
<dbReference type="CDD" id="cd00519">
    <property type="entry name" value="Lipase_3"/>
    <property type="match status" value="1"/>
</dbReference>
<feature type="compositionally biased region" description="Basic and acidic residues" evidence="1">
    <location>
        <begin position="603"/>
        <end position="615"/>
    </location>
</feature>
<evidence type="ECO:0000313" key="4">
    <source>
        <dbReference type="Proteomes" id="UP000318582"/>
    </source>
</evidence>
<dbReference type="PANTHER" id="PTHR46023:SF6">
    <property type="entry name" value="LIPASE CLASS 3 FAMILY PROTEIN"/>
    <property type="match status" value="1"/>
</dbReference>
<gene>
    <name evidence="3" type="ORF">PhCBS80983_g04230</name>
</gene>
<dbReference type="PANTHER" id="PTHR46023">
    <property type="entry name" value="LIPASE CLASS 3 PROTEIN-LIKE"/>
    <property type="match status" value="1"/>
</dbReference>
<evidence type="ECO:0000256" key="1">
    <source>
        <dbReference type="SAM" id="MobiDB-lite"/>
    </source>
</evidence>
<dbReference type="Proteomes" id="UP000318582">
    <property type="component" value="Unassembled WGS sequence"/>
</dbReference>
<comment type="caution">
    <text evidence="3">The sequence shown here is derived from an EMBL/GenBank/DDBJ whole genome shotgun (WGS) entry which is preliminary data.</text>
</comment>
<keyword evidence="4" id="KW-1185">Reference proteome</keyword>
<reference evidence="3 4" key="1">
    <citation type="journal article" date="2019" name="Sci. Rep.">
        <title>Comparative genomics of chytrid fungi reveal insights into the obligate biotrophic and pathogenic lifestyle of Synchytrium endobioticum.</title>
        <authorList>
            <person name="van de Vossenberg B.T.L.H."/>
            <person name="Warris S."/>
            <person name="Nguyen H.D.T."/>
            <person name="van Gent-Pelzer M.P.E."/>
            <person name="Joly D.L."/>
            <person name="van de Geest H.C."/>
            <person name="Bonants P.J.M."/>
            <person name="Smith D.S."/>
            <person name="Levesque C.A."/>
            <person name="van der Lee T.A.J."/>
        </authorList>
    </citation>
    <scope>NUCLEOTIDE SEQUENCE [LARGE SCALE GENOMIC DNA]</scope>
    <source>
        <strain evidence="3 4">CBS 809.83</strain>
    </source>
</reference>